<organism evidence="4 5">
    <name type="scientific">Priapulus caudatus</name>
    <name type="common">Priapulid worm</name>
    <dbReference type="NCBI Taxonomy" id="37621"/>
    <lineage>
        <taxon>Eukaryota</taxon>
        <taxon>Metazoa</taxon>
        <taxon>Ecdysozoa</taxon>
        <taxon>Scalidophora</taxon>
        <taxon>Priapulida</taxon>
        <taxon>Priapulimorpha</taxon>
        <taxon>Priapulimorphida</taxon>
        <taxon>Priapulidae</taxon>
        <taxon>Priapulus</taxon>
    </lineage>
</organism>
<dbReference type="Pfam" id="PF17921">
    <property type="entry name" value="Integrase_H2C2"/>
    <property type="match status" value="1"/>
</dbReference>
<dbReference type="InterPro" id="IPR001584">
    <property type="entry name" value="Integrase_cat-core"/>
</dbReference>
<dbReference type="Gene3D" id="3.30.420.10">
    <property type="entry name" value="Ribonuclease H-like superfamily/Ribonuclease H"/>
    <property type="match status" value="1"/>
</dbReference>
<feature type="region of interest" description="Disordered" evidence="2">
    <location>
        <begin position="293"/>
        <end position="350"/>
    </location>
</feature>
<feature type="compositionally biased region" description="Basic and acidic residues" evidence="2">
    <location>
        <begin position="310"/>
        <end position="326"/>
    </location>
</feature>
<evidence type="ECO:0000313" key="5">
    <source>
        <dbReference type="RefSeq" id="XP_014675753.1"/>
    </source>
</evidence>
<dbReference type="Proteomes" id="UP000695022">
    <property type="component" value="Unplaced"/>
</dbReference>
<dbReference type="InterPro" id="IPR012337">
    <property type="entry name" value="RNaseH-like_sf"/>
</dbReference>
<protein>
    <recommendedName>
        <fullName evidence="1">RNA-directed DNA polymerase</fullName>
        <ecNumber evidence="1">2.7.7.49</ecNumber>
    </recommendedName>
</protein>
<evidence type="ECO:0000256" key="1">
    <source>
        <dbReference type="ARBA" id="ARBA00012493"/>
    </source>
</evidence>
<dbReference type="InterPro" id="IPR041588">
    <property type="entry name" value="Integrase_H2C2"/>
</dbReference>
<dbReference type="Pfam" id="PF00665">
    <property type="entry name" value="rve"/>
    <property type="match status" value="1"/>
</dbReference>
<dbReference type="EC" id="2.7.7.49" evidence="1"/>
<dbReference type="SUPFAM" id="SSF53098">
    <property type="entry name" value="Ribonuclease H-like"/>
    <property type="match status" value="1"/>
</dbReference>
<accession>A0ABM1EU82</accession>
<evidence type="ECO:0000259" key="3">
    <source>
        <dbReference type="PROSITE" id="PS50994"/>
    </source>
</evidence>
<gene>
    <name evidence="5" type="primary">LOC106815760</name>
</gene>
<dbReference type="PANTHER" id="PTHR37984">
    <property type="entry name" value="PROTEIN CBG26694"/>
    <property type="match status" value="1"/>
</dbReference>
<proteinExistence type="predicted"/>
<evidence type="ECO:0000256" key="2">
    <source>
        <dbReference type="SAM" id="MobiDB-lite"/>
    </source>
</evidence>
<dbReference type="RefSeq" id="XP_014675753.1">
    <property type="nucleotide sequence ID" value="XM_014820267.1"/>
</dbReference>
<dbReference type="InterPro" id="IPR036397">
    <property type="entry name" value="RNaseH_sf"/>
</dbReference>
<sequence>MGWPNRIQSVPEDVKAFYSVRSELSVSKDLLLYRNRTVIPTEWRRDILSKIHEGHQGITKCREHAKMSVWWQEIGQDIAHEISTCQFCQTNRPTQQKKPLITTPLPARPWQKVGMDLCELEGKRYLVVIDYYSRYLEVMYVPEITSKQVIGKLKNLFARWGIPEEVVSDNGAQFTSTKFRLLQSEYNFIHTTSSPHFPQANDLKSVKMTDDRAKTSYRRFYNRRHSVKSLPEHGPGDMVRVKLDKEKGWKTTGVVVSQATTPRSYIVTTDGLATMRQNRRHLKVSLGDDVAVPVESQDTPMLETVPSSGERTETPEDNAHEMDVESHSPGPRTSGRVVHKPLRFRDDIDK</sequence>
<dbReference type="GeneID" id="106815760"/>
<dbReference type="InterPro" id="IPR050951">
    <property type="entry name" value="Retrovirus_Pol_polyprotein"/>
</dbReference>
<dbReference type="Gene3D" id="1.10.340.70">
    <property type="match status" value="1"/>
</dbReference>
<keyword evidence="4" id="KW-1185">Reference proteome</keyword>
<dbReference type="PANTHER" id="PTHR37984:SF9">
    <property type="entry name" value="INTEGRASE CATALYTIC DOMAIN-CONTAINING PROTEIN"/>
    <property type="match status" value="1"/>
</dbReference>
<name>A0ABM1EU82_PRICU</name>
<feature type="domain" description="Integrase catalytic" evidence="3">
    <location>
        <begin position="105"/>
        <end position="201"/>
    </location>
</feature>
<evidence type="ECO:0000313" key="4">
    <source>
        <dbReference type="Proteomes" id="UP000695022"/>
    </source>
</evidence>
<reference evidence="5" key="1">
    <citation type="submission" date="2025-08" db="UniProtKB">
        <authorList>
            <consortium name="RefSeq"/>
        </authorList>
    </citation>
    <scope>IDENTIFICATION</scope>
</reference>
<dbReference type="PROSITE" id="PS50994">
    <property type="entry name" value="INTEGRASE"/>
    <property type="match status" value="1"/>
</dbReference>